<keyword evidence="2" id="KW-0732">Signal</keyword>
<dbReference type="InterPro" id="IPR045398">
    <property type="entry name" value="DUF6515"/>
</dbReference>
<protein>
    <submittedName>
        <fullName evidence="3">Uncharacterized protein</fullName>
    </submittedName>
</protein>
<name>A0A2T3HJH4_9SPHI</name>
<evidence type="ECO:0000313" key="3">
    <source>
        <dbReference type="EMBL" id="PST82531.1"/>
    </source>
</evidence>
<organism evidence="3 4">
    <name type="scientific">Pedobacter yulinensis</name>
    <dbReference type="NCBI Taxonomy" id="2126353"/>
    <lineage>
        <taxon>Bacteria</taxon>
        <taxon>Pseudomonadati</taxon>
        <taxon>Bacteroidota</taxon>
        <taxon>Sphingobacteriia</taxon>
        <taxon>Sphingobacteriales</taxon>
        <taxon>Sphingobacteriaceae</taxon>
        <taxon>Pedobacter</taxon>
    </lineage>
</organism>
<dbReference type="OrthoDB" id="660033at2"/>
<gene>
    <name evidence="3" type="ORF">C7T94_07610</name>
</gene>
<evidence type="ECO:0000313" key="4">
    <source>
        <dbReference type="Proteomes" id="UP000240912"/>
    </source>
</evidence>
<feature type="chain" id="PRO_5015433155" evidence="2">
    <location>
        <begin position="28"/>
        <end position="253"/>
    </location>
</feature>
<dbReference type="Proteomes" id="UP000240912">
    <property type="component" value="Unassembled WGS sequence"/>
</dbReference>
<dbReference type="AlphaFoldDB" id="A0A2T3HJH4"/>
<comment type="caution">
    <text evidence="3">The sequence shown here is derived from an EMBL/GenBank/DDBJ whole genome shotgun (WGS) entry which is preliminary data.</text>
</comment>
<sequence>MKRLTKSFTAGAVALLLVTGAGLQAEAQRPVRGGGAGPGGIVRPGGYGGYRGSIGMRFGPPVFRPYYGGYYRPFGPRIGFYINTLPYGYFPFSWGANQFFYSNGFFYQPYGDGGYRAVNPPVGAEVPSLPFGAQSFTYEGAKYYEYNGVYYERTKNADGKKVYRVVGKNGKFGDQGTEKTNQAAPAEDSQAKPVDTPGNLNFPRLGEILDYLPDDVRKVTVSGKTYWVTPDQLYLEAAGSGKYKVVGVPEGIK</sequence>
<feature type="region of interest" description="Disordered" evidence="1">
    <location>
        <begin position="173"/>
        <end position="198"/>
    </location>
</feature>
<dbReference type="EMBL" id="PYLS01000005">
    <property type="protein sequence ID" value="PST82531.1"/>
    <property type="molecule type" value="Genomic_DNA"/>
</dbReference>
<evidence type="ECO:0000256" key="2">
    <source>
        <dbReference type="SAM" id="SignalP"/>
    </source>
</evidence>
<evidence type="ECO:0000256" key="1">
    <source>
        <dbReference type="SAM" id="MobiDB-lite"/>
    </source>
</evidence>
<reference evidence="3 4" key="1">
    <citation type="submission" date="2018-03" db="EMBL/GenBank/DDBJ databases">
        <authorList>
            <person name="Keele B.F."/>
        </authorList>
    </citation>
    <scope>NUCLEOTIDE SEQUENCE [LARGE SCALE GENOMIC DNA]</scope>
    <source>
        <strain evidence="3 4">YL28-9</strain>
    </source>
</reference>
<dbReference type="RefSeq" id="WP_107214791.1">
    <property type="nucleotide sequence ID" value="NZ_KZ686269.1"/>
</dbReference>
<proteinExistence type="predicted"/>
<keyword evidence="4" id="KW-1185">Reference proteome</keyword>
<accession>A0A2T3HJH4</accession>
<dbReference type="Pfam" id="PF20125">
    <property type="entry name" value="DUF6515"/>
    <property type="match status" value="1"/>
</dbReference>
<feature type="signal peptide" evidence="2">
    <location>
        <begin position="1"/>
        <end position="27"/>
    </location>
</feature>